<evidence type="ECO:0000256" key="1">
    <source>
        <dbReference type="SAM" id="Phobius"/>
    </source>
</evidence>
<keyword evidence="1" id="KW-1133">Transmembrane helix</keyword>
<dbReference type="AlphaFoldDB" id="A0A919S192"/>
<keyword evidence="3" id="KW-1185">Reference proteome</keyword>
<feature type="transmembrane region" description="Helical" evidence="1">
    <location>
        <begin position="137"/>
        <end position="156"/>
    </location>
</feature>
<feature type="transmembrane region" description="Helical" evidence="1">
    <location>
        <begin position="96"/>
        <end position="117"/>
    </location>
</feature>
<feature type="transmembrane region" description="Helical" evidence="1">
    <location>
        <begin position="191"/>
        <end position="213"/>
    </location>
</feature>
<keyword evidence="1" id="KW-0812">Transmembrane</keyword>
<comment type="caution">
    <text evidence="2">The sequence shown here is derived from an EMBL/GenBank/DDBJ whole genome shotgun (WGS) entry which is preliminary data.</text>
</comment>
<protein>
    <submittedName>
        <fullName evidence="2">Uncharacterized protein</fullName>
    </submittedName>
</protein>
<dbReference type="RefSeq" id="WP_212904113.1">
    <property type="nucleotide sequence ID" value="NZ_BOPZ01000017.1"/>
</dbReference>
<sequence>MPKVFLYFMILLLIIFLCLNLLSKNKKYSPRKIRMIMTLILILELLRSFTLILMSLIQAQKYLFLLKPLIFLHVIYLPMALIVAFYIFWRNDKVNFNLSFILLGVLLAGYAAAMYFLKGIIQISSSYGYVMSISKELVFGLTFISILTFILFVLIFQLDNSFVNKKGLIFLAICIIIAIFENLSHLCGIYLFPYALFSELAILLITTYSINILKR</sequence>
<reference evidence="2" key="1">
    <citation type="submission" date="2021-03" db="EMBL/GenBank/DDBJ databases">
        <title>Taxonomic study of Clostridium polyendosporum from meadow-gley soil under rice.</title>
        <authorList>
            <person name="Kobayashi H."/>
            <person name="Tanizawa Y."/>
            <person name="Yagura M."/>
        </authorList>
    </citation>
    <scope>NUCLEOTIDE SEQUENCE</scope>
    <source>
        <strain evidence="2">JCM 30710</strain>
    </source>
</reference>
<dbReference type="Proteomes" id="UP000679179">
    <property type="component" value="Unassembled WGS sequence"/>
</dbReference>
<feature type="transmembrane region" description="Helical" evidence="1">
    <location>
        <begin position="168"/>
        <end position="185"/>
    </location>
</feature>
<accession>A0A919S192</accession>
<evidence type="ECO:0000313" key="3">
    <source>
        <dbReference type="Proteomes" id="UP000679179"/>
    </source>
</evidence>
<dbReference type="EMBL" id="BOPZ01000017">
    <property type="protein sequence ID" value="GIM29413.1"/>
    <property type="molecule type" value="Genomic_DNA"/>
</dbReference>
<name>A0A919S192_9CLOT</name>
<feature type="transmembrane region" description="Helical" evidence="1">
    <location>
        <begin position="35"/>
        <end position="57"/>
    </location>
</feature>
<keyword evidence="1" id="KW-0472">Membrane</keyword>
<evidence type="ECO:0000313" key="2">
    <source>
        <dbReference type="EMBL" id="GIM29413.1"/>
    </source>
</evidence>
<proteinExistence type="predicted"/>
<feature type="transmembrane region" description="Helical" evidence="1">
    <location>
        <begin position="69"/>
        <end position="89"/>
    </location>
</feature>
<gene>
    <name evidence="2" type="ORF">CPJCM30710_20790</name>
</gene>
<feature type="transmembrane region" description="Helical" evidence="1">
    <location>
        <begin position="6"/>
        <end position="23"/>
    </location>
</feature>
<organism evidence="2 3">
    <name type="scientific">Clostridium polyendosporum</name>
    <dbReference type="NCBI Taxonomy" id="69208"/>
    <lineage>
        <taxon>Bacteria</taxon>
        <taxon>Bacillati</taxon>
        <taxon>Bacillota</taxon>
        <taxon>Clostridia</taxon>
        <taxon>Eubacteriales</taxon>
        <taxon>Clostridiaceae</taxon>
        <taxon>Clostridium</taxon>
    </lineage>
</organism>